<dbReference type="PANTHER" id="PTHR46719">
    <property type="entry name" value="TRANSCRIPTION FACTOR C2H2 FAMILY-RELATED"/>
    <property type="match status" value="1"/>
</dbReference>
<keyword evidence="2" id="KW-0472">Membrane</keyword>
<evidence type="ECO:0000313" key="7">
    <source>
        <dbReference type="Proteomes" id="UP000464620"/>
    </source>
</evidence>
<dbReference type="AlphaFoldDB" id="A0A444XRX6"/>
<dbReference type="Gramene" id="arahy.Tifrunner.gnm2.ann2.Ah19g405600.1">
    <property type="protein sequence ID" value="arahy.Tifrunner.gnm2.ann2.Ah19g405600.1-CDS-1"/>
    <property type="gene ID" value="arahy.Tifrunner.gnm2.ann2.Ah19g405600"/>
</dbReference>
<feature type="domain" description="RING-type" evidence="3">
    <location>
        <begin position="123"/>
        <end position="165"/>
    </location>
</feature>
<dbReference type="InterPro" id="IPR013083">
    <property type="entry name" value="Znf_RING/FYVE/PHD"/>
</dbReference>
<dbReference type="EMBL" id="CP031001">
    <property type="protein sequence ID" value="QHN78569.1"/>
    <property type="molecule type" value="Genomic_DNA"/>
</dbReference>
<proteinExistence type="predicted"/>
<keyword evidence="2" id="KW-1133">Transmembrane helix</keyword>
<dbReference type="Pfam" id="PF13639">
    <property type="entry name" value="zf-RING_2"/>
    <property type="match status" value="1"/>
</dbReference>
<sequence>MSDSTSNSDSDNENFVLTMIIHNSNDSAFRFTHAMAFIFGLIFLFKTINFLHSCFFRPPRIPTILHAPVDVPSPYVSVSVAESLEHGHMHGHVDGHIDTGYENSPKMSYSDEVMKKSSVGGGCIICLGDYKEIEMLRVLPGCGHVFHQACVDPWLMLHSTCPICRKSLPHAP</sequence>
<dbReference type="Proteomes" id="UP000289738">
    <property type="component" value="Chromosome B09"/>
</dbReference>
<dbReference type="SMR" id="A0A444XRX6"/>
<keyword evidence="1" id="KW-0479">Metal-binding</keyword>
<keyword evidence="1" id="KW-0862">Zinc</keyword>
<name>A0A444XRX6_ARAHY</name>
<keyword evidence="1" id="KW-0863">Zinc-finger</keyword>
<dbReference type="Proteomes" id="UP000464620">
    <property type="component" value="Chromosome B09"/>
</dbReference>
<reference evidence="4 7" key="2">
    <citation type="submission" date="2020-01" db="EMBL/GenBank/DDBJ databases">
        <title>Genome sequence of Arachis hypogaea, cultivar Shitouqi.</title>
        <authorList>
            <person name="Zhuang W."/>
            <person name="Chen H."/>
            <person name="Varshney R."/>
            <person name="Wang D."/>
            <person name="Ming R."/>
        </authorList>
    </citation>
    <scope>NUCLEOTIDE SEQUENCE [LARGE SCALE GENOMIC DNA]</scope>
    <source>
        <tissue evidence="4">Young leaf</tissue>
    </source>
</reference>
<evidence type="ECO:0000256" key="2">
    <source>
        <dbReference type="SAM" id="Phobius"/>
    </source>
</evidence>
<dbReference type="CDD" id="cd16461">
    <property type="entry name" value="RING-H2_EL5-like"/>
    <property type="match status" value="1"/>
</dbReference>
<feature type="transmembrane region" description="Helical" evidence="2">
    <location>
        <begin position="31"/>
        <end position="51"/>
    </location>
</feature>
<evidence type="ECO:0000313" key="4">
    <source>
        <dbReference type="EMBL" id="QHN78569.1"/>
    </source>
</evidence>
<evidence type="ECO:0000313" key="5">
    <source>
        <dbReference type="EMBL" id="RYQ92275.1"/>
    </source>
</evidence>
<keyword evidence="2" id="KW-0812">Transmembrane</keyword>
<gene>
    <name evidence="5" type="ORF">Ahy_B09g098462</name>
    <name evidence="4" type="ORF">DS421_19g662430</name>
</gene>
<dbReference type="GO" id="GO:0008270">
    <property type="term" value="F:zinc ion binding"/>
    <property type="evidence" value="ECO:0007669"/>
    <property type="project" value="UniProtKB-KW"/>
</dbReference>
<dbReference type="STRING" id="3818.A0A444XRX6"/>
<dbReference type="InterPro" id="IPR001841">
    <property type="entry name" value="Znf_RING"/>
</dbReference>
<reference evidence="5 6" key="1">
    <citation type="submission" date="2019-01" db="EMBL/GenBank/DDBJ databases">
        <title>Sequencing of cultivated peanut Arachis hypogaea provides insights into genome evolution and oil improvement.</title>
        <authorList>
            <person name="Chen X."/>
        </authorList>
    </citation>
    <scope>NUCLEOTIDE SEQUENCE [LARGE SCALE GENOMIC DNA]</scope>
    <source>
        <strain evidence="6">cv. Fuhuasheng</strain>
        <strain evidence="5">GDAAS-fuhuasheng2018</strain>
        <tissue evidence="5">Leaves</tissue>
    </source>
</reference>
<evidence type="ECO:0000256" key="1">
    <source>
        <dbReference type="PROSITE-ProRule" id="PRU00175"/>
    </source>
</evidence>
<evidence type="ECO:0000313" key="6">
    <source>
        <dbReference type="Proteomes" id="UP000289738"/>
    </source>
</evidence>
<evidence type="ECO:0000259" key="3">
    <source>
        <dbReference type="PROSITE" id="PS50089"/>
    </source>
</evidence>
<keyword evidence="6" id="KW-1185">Reference proteome</keyword>
<dbReference type="SUPFAM" id="SSF57850">
    <property type="entry name" value="RING/U-box"/>
    <property type="match status" value="1"/>
</dbReference>
<dbReference type="PROSITE" id="PS50089">
    <property type="entry name" value="ZF_RING_2"/>
    <property type="match status" value="1"/>
</dbReference>
<protein>
    <submittedName>
        <fullName evidence="4">RING-H2 finger protein</fullName>
    </submittedName>
</protein>
<dbReference type="Gene3D" id="3.30.40.10">
    <property type="entry name" value="Zinc/RING finger domain, C3HC4 (zinc finger)"/>
    <property type="match status" value="1"/>
</dbReference>
<organism evidence="5 6">
    <name type="scientific">Arachis hypogaea</name>
    <name type="common">Peanut</name>
    <dbReference type="NCBI Taxonomy" id="3818"/>
    <lineage>
        <taxon>Eukaryota</taxon>
        <taxon>Viridiplantae</taxon>
        <taxon>Streptophyta</taxon>
        <taxon>Embryophyta</taxon>
        <taxon>Tracheophyta</taxon>
        <taxon>Spermatophyta</taxon>
        <taxon>Magnoliopsida</taxon>
        <taxon>eudicotyledons</taxon>
        <taxon>Gunneridae</taxon>
        <taxon>Pentapetalae</taxon>
        <taxon>rosids</taxon>
        <taxon>fabids</taxon>
        <taxon>Fabales</taxon>
        <taxon>Fabaceae</taxon>
        <taxon>Papilionoideae</taxon>
        <taxon>50 kb inversion clade</taxon>
        <taxon>dalbergioids sensu lato</taxon>
        <taxon>Dalbergieae</taxon>
        <taxon>Pterocarpus clade</taxon>
        <taxon>Arachis</taxon>
    </lineage>
</organism>
<dbReference type="EMBL" id="SDMP01000019">
    <property type="protein sequence ID" value="RYQ92275.1"/>
    <property type="molecule type" value="Genomic_DNA"/>
</dbReference>
<dbReference type="OrthoDB" id="8062037at2759"/>
<dbReference type="SMART" id="SM00184">
    <property type="entry name" value="RING"/>
    <property type="match status" value="1"/>
</dbReference>
<dbReference type="PANTHER" id="PTHR46719:SF14">
    <property type="entry name" value="TRANSCRIPTION FACTOR C2H2 FAMILY-RELATED"/>
    <property type="match status" value="1"/>
</dbReference>
<accession>A0A444XRX6</accession>
<dbReference type="InterPro" id="IPR045899">
    <property type="entry name" value="ATL71-like"/>
</dbReference>